<dbReference type="RefSeq" id="WP_214431560.1">
    <property type="nucleotide sequence ID" value="NZ_CAWPUQ010000079.1"/>
</dbReference>
<dbReference type="GO" id="GO:0006935">
    <property type="term" value="P:chemotaxis"/>
    <property type="evidence" value="ECO:0007669"/>
    <property type="project" value="InterPro"/>
</dbReference>
<dbReference type="PANTHER" id="PTHR22617">
    <property type="entry name" value="CHEMOTAXIS SENSOR HISTIDINE KINASE-RELATED"/>
    <property type="match status" value="1"/>
</dbReference>
<organism evidence="2 3">
    <name type="scientific">Dendronalium phyllosphericum CENA369</name>
    <dbReference type="NCBI Taxonomy" id="1725256"/>
    <lineage>
        <taxon>Bacteria</taxon>
        <taxon>Bacillati</taxon>
        <taxon>Cyanobacteriota</taxon>
        <taxon>Cyanophyceae</taxon>
        <taxon>Nostocales</taxon>
        <taxon>Nostocaceae</taxon>
        <taxon>Dendronalium</taxon>
        <taxon>Dendronalium phyllosphericum</taxon>
    </lineage>
</organism>
<dbReference type="AlphaFoldDB" id="A0A8J7I4D1"/>
<keyword evidence="3" id="KW-1185">Reference proteome</keyword>
<dbReference type="InterPro" id="IPR002545">
    <property type="entry name" value="CheW-lke_dom"/>
</dbReference>
<dbReference type="Proteomes" id="UP000662314">
    <property type="component" value="Unassembled WGS sequence"/>
</dbReference>
<name>A0A8J7I4D1_9NOST</name>
<protein>
    <submittedName>
        <fullName evidence="2">Purine-binding chemotaxis protein CheW</fullName>
    </submittedName>
</protein>
<dbReference type="Pfam" id="PF01584">
    <property type="entry name" value="CheW"/>
    <property type="match status" value="1"/>
</dbReference>
<dbReference type="PROSITE" id="PS50851">
    <property type="entry name" value="CHEW"/>
    <property type="match status" value="1"/>
</dbReference>
<dbReference type="GO" id="GO:0005829">
    <property type="term" value="C:cytosol"/>
    <property type="evidence" value="ECO:0007669"/>
    <property type="project" value="TreeGrafter"/>
</dbReference>
<dbReference type="GO" id="GO:0007165">
    <property type="term" value="P:signal transduction"/>
    <property type="evidence" value="ECO:0007669"/>
    <property type="project" value="InterPro"/>
</dbReference>
<dbReference type="SMART" id="SM00260">
    <property type="entry name" value="CheW"/>
    <property type="match status" value="1"/>
</dbReference>
<evidence type="ECO:0000313" key="2">
    <source>
        <dbReference type="EMBL" id="MBH8572736.1"/>
    </source>
</evidence>
<dbReference type="PANTHER" id="PTHR22617:SF23">
    <property type="entry name" value="CHEMOTAXIS PROTEIN CHEW"/>
    <property type="match status" value="1"/>
</dbReference>
<reference evidence="2 3" key="1">
    <citation type="journal article" date="2021" name="Int. J. Syst. Evol. Microbiol.">
        <title>Amazonocrinis nigriterrae gen. nov., sp. nov., Atlanticothrix silvestris gen. nov., sp. nov. and Dendronalium phyllosphericum gen. nov., sp. nov., nostocacean cyanobacteria from Brazilian environments.</title>
        <authorList>
            <person name="Alvarenga D.O."/>
            <person name="Andreote A.P.D."/>
            <person name="Branco L.H.Z."/>
            <person name="Delbaje E."/>
            <person name="Cruz R.B."/>
            <person name="Varani A.M."/>
            <person name="Fiore M.F."/>
        </authorList>
    </citation>
    <scope>NUCLEOTIDE SEQUENCE [LARGE SCALE GENOMIC DNA]</scope>
    <source>
        <strain evidence="2 3">CENA369</strain>
    </source>
</reference>
<gene>
    <name evidence="2" type="ORF">I8752_06855</name>
</gene>
<dbReference type="SUPFAM" id="SSF50341">
    <property type="entry name" value="CheW-like"/>
    <property type="match status" value="1"/>
</dbReference>
<comment type="caution">
    <text evidence="2">The sequence shown here is derived from an EMBL/GenBank/DDBJ whole genome shotgun (WGS) entry which is preliminary data.</text>
</comment>
<evidence type="ECO:0000313" key="3">
    <source>
        <dbReference type="Proteomes" id="UP000662314"/>
    </source>
</evidence>
<sequence length="161" mass="18236">MEKQKFLSFNLGITDTAVISLQHVAEVVQISLAEICAVPQVPSCVLGIYNWRGEMLWLVDLEEMLGYPSLSQGGNFLSKMMAIVLEIEGKFLGLLVRQSMDIEWLDVSQMTSPSADLFYSKMIPFLRGYFINNTNDMMFNLDAVEIIQSPMWAIHNSSEIF</sequence>
<accession>A0A8J7I4D1</accession>
<dbReference type="Gene3D" id="2.40.50.180">
    <property type="entry name" value="CheA-289, Domain 4"/>
    <property type="match status" value="1"/>
</dbReference>
<dbReference type="EMBL" id="JAECZA010000017">
    <property type="protein sequence ID" value="MBH8572736.1"/>
    <property type="molecule type" value="Genomic_DNA"/>
</dbReference>
<dbReference type="InterPro" id="IPR039315">
    <property type="entry name" value="CheW"/>
</dbReference>
<feature type="domain" description="CheW-like" evidence="1">
    <location>
        <begin position="3"/>
        <end position="152"/>
    </location>
</feature>
<proteinExistence type="predicted"/>
<evidence type="ECO:0000259" key="1">
    <source>
        <dbReference type="PROSITE" id="PS50851"/>
    </source>
</evidence>
<dbReference type="InterPro" id="IPR036061">
    <property type="entry name" value="CheW-like_dom_sf"/>
</dbReference>